<dbReference type="KEGG" id="tps:THAPSDRAFT_4551"/>
<proteinExistence type="predicted"/>
<gene>
    <name evidence="2" type="ORF">THAPSDRAFT_4551</name>
</gene>
<reference evidence="2 3" key="2">
    <citation type="journal article" date="2008" name="Nature">
        <title>The Phaeodactylum genome reveals the evolutionary history of diatom genomes.</title>
        <authorList>
            <person name="Bowler C."/>
            <person name="Allen A.E."/>
            <person name="Badger J.H."/>
            <person name="Grimwood J."/>
            <person name="Jabbari K."/>
            <person name="Kuo A."/>
            <person name="Maheswari U."/>
            <person name="Martens C."/>
            <person name="Maumus F."/>
            <person name="Otillar R.P."/>
            <person name="Rayko E."/>
            <person name="Salamov A."/>
            <person name="Vandepoele K."/>
            <person name="Beszteri B."/>
            <person name="Gruber A."/>
            <person name="Heijde M."/>
            <person name="Katinka M."/>
            <person name="Mock T."/>
            <person name="Valentin K."/>
            <person name="Verret F."/>
            <person name="Berges J.A."/>
            <person name="Brownlee C."/>
            <person name="Cadoret J.P."/>
            <person name="Chiovitti A."/>
            <person name="Choi C.J."/>
            <person name="Coesel S."/>
            <person name="De Martino A."/>
            <person name="Detter J.C."/>
            <person name="Durkin C."/>
            <person name="Falciatore A."/>
            <person name="Fournet J."/>
            <person name="Haruta M."/>
            <person name="Huysman M.J."/>
            <person name="Jenkins B.D."/>
            <person name="Jiroutova K."/>
            <person name="Jorgensen R.E."/>
            <person name="Joubert Y."/>
            <person name="Kaplan A."/>
            <person name="Kroger N."/>
            <person name="Kroth P.G."/>
            <person name="La Roche J."/>
            <person name="Lindquist E."/>
            <person name="Lommer M."/>
            <person name="Martin-Jezequel V."/>
            <person name="Lopez P.J."/>
            <person name="Lucas S."/>
            <person name="Mangogna M."/>
            <person name="McGinnis K."/>
            <person name="Medlin L.K."/>
            <person name="Montsant A."/>
            <person name="Oudot-Le Secq M.P."/>
            <person name="Napoli C."/>
            <person name="Obornik M."/>
            <person name="Parker M.S."/>
            <person name="Petit J.L."/>
            <person name="Porcel B.M."/>
            <person name="Poulsen N."/>
            <person name="Robison M."/>
            <person name="Rychlewski L."/>
            <person name="Rynearson T.A."/>
            <person name="Schmutz J."/>
            <person name="Shapiro H."/>
            <person name="Siaut M."/>
            <person name="Stanley M."/>
            <person name="Sussman M.R."/>
            <person name="Taylor A.R."/>
            <person name="Vardi A."/>
            <person name="von Dassow P."/>
            <person name="Vyverman W."/>
            <person name="Willis A."/>
            <person name="Wyrwicz L.S."/>
            <person name="Rokhsar D.S."/>
            <person name="Weissenbach J."/>
            <person name="Armbrust E.V."/>
            <person name="Green B.R."/>
            <person name="Van de Peer Y."/>
            <person name="Grigoriev I.V."/>
        </authorList>
    </citation>
    <scope>NUCLEOTIDE SEQUENCE [LARGE SCALE GENOMIC DNA]</scope>
    <source>
        <strain evidence="2 3">CCMP1335</strain>
    </source>
</reference>
<feature type="region of interest" description="Disordered" evidence="1">
    <location>
        <begin position="1"/>
        <end position="34"/>
    </location>
</feature>
<reference evidence="2 3" key="1">
    <citation type="journal article" date="2004" name="Science">
        <title>The genome of the diatom Thalassiosira pseudonana: ecology, evolution, and metabolism.</title>
        <authorList>
            <person name="Armbrust E.V."/>
            <person name="Berges J.A."/>
            <person name="Bowler C."/>
            <person name="Green B.R."/>
            <person name="Martinez D."/>
            <person name="Putnam N.H."/>
            <person name="Zhou S."/>
            <person name="Allen A.E."/>
            <person name="Apt K.E."/>
            <person name="Bechner M."/>
            <person name="Brzezinski M.A."/>
            <person name="Chaal B.K."/>
            <person name="Chiovitti A."/>
            <person name="Davis A.K."/>
            <person name="Demarest M.S."/>
            <person name="Detter J.C."/>
            <person name="Glavina T."/>
            <person name="Goodstein D."/>
            <person name="Hadi M.Z."/>
            <person name="Hellsten U."/>
            <person name="Hildebrand M."/>
            <person name="Jenkins B.D."/>
            <person name="Jurka J."/>
            <person name="Kapitonov V.V."/>
            <person name="Kroger N."/>
            <person name="Lau W.W."/>
            <person name="Lane T.W."/>
            <person name="Larimer F.W."/>
            <person name="Lippmeier J.C."/>
            <person name="Lucas S."/>
            <person name="Medina M."/>
            <person name="Montsant A."/>
            <person name="Obornik M."/>
            <person name="Parker M.S."/>
            <person name="Palenik B."/>
            <person name="Pazour G.J."/>
            <person name="Richardson P.M."/>
            <person name="Rynearson T.A."/>
            <person name="Saito M.A."/>
            <person name="Schwartz D.C."/>
            <person name="Thamatrakoln K."/>
            <person name="Valentin K."/>
            <person name="Vardi A."/>
            <person name="Wilkerson F.P."/>
            <person name="Rokhsar D.S."/>
        </authorList>
    </citation>
    <scope>NUCLEOTIDE SEQUENCE [LARGE SCALE GENOMIC DNA]</scope>
    <source>
        <strain evidence="2 3">CCMP1335</strain>
    </source>
</reference>
<dbReference type="RefSeq" id="XP_002289364.1">
    <property type="nucleotide sequence ID" value="XM_002289328.1"/>
</dbReference>
<dbReference type="GeneID" id="7448802"/>
<feature type="compositionally biased region" description="Basic and acidic residues" evidence="1">
    <location>
        <begin position="1"/>
        <end position="23"/>
    </location>
</feature>
<feature type="compositionally biased region" description="Polar residues" evidence="1">
    <location>
        <begin position="25"/>
        <end position="34"/>
    </location>
</feature>
<feature type="region of interest" description="Disordered" evidence="1">
    <location>
        <begin position="352"/>
        <end position="380"/>
    </location>
</feature>
<evidence type="ECO:0000256" key="1">
    <source>
        <dbReference type="SAM" id="MobiDB-lite"/>
    </source>
</evidence>
<accession>B8BZL4</accession>
<dbReference type="AlphaFoldDB" id="B8BZL4"/>
<keyword evidence="3" id="KW-1185">Reference proteome</keyword>
<feature type="region of interest" description="Disordered" evidence="1">
    <location>
        <begin position="140"/>
        <end position="159"/>
    </location>
</feature>
<dbReference type="OMA" id="MAILIVE"/>
<dbReference type="InterPro" id="IPR029058">
    <property type="entry name" value="AB_hydrolase_fold"/>
</dbReference>
<dbReference type="Proteomes" id="UP000001449">
    <property type="component" value="Chromosome 4"/>
</dbReference>
<dbReference type="InParanoid" id="B8BZL4"/>
<dbReference type="eggNOG" id="ENOG502RWB7">
    <property type="taxonomic scope" value="Eukaryota"/>
</dbReference>
<organism evidence="2 3">
    <name type="scientific">Thalassiosira pseudonana</name>
    <name type="common">Marine diatom</name>
    <name type="synonym">Cyclotella nana</name>
    <dbReference type="NCBI Taxonomy" id="35128"/>
    <lineage>
        <taxon>Eukaryota</taxon>
        <taxon>Sar</taxon>
        <taxon>Stramenopiles</taxon>
        <taxon>Ochrophyta</taxon>
        <taxon>Bacillariophyta</taxon>
        <taxon>Coscinodiscophyceae</taxon>
        <taxon>Thalassiosirophycidae</taxon>
        <taxon>Thalassiosirales</taxon>
        <taxon>Thalassiosiraceae</taxon>
        <taxon>Thalassiosira</taxon>
    </lineage>
</organism>
<evidence type="ECO:0000313" key="2">
    <source>
        <dbReference type="EMBL" id="EED92901.1"/>
    </source>
</evidence>
<name>B8BZL4_THAPS</name>
<feature type="compositionally biased region" description="Acidic residues" evidence="1">
    <location>
        <begin position="149"/>
        <end position="159"/>
    </location>
</feature>
<feature type="region of interest" description="Disordered" evidence="1">
    <location>
        <begin position="245"/>
        <end position="324"/>
    </location>
</feature>
<dbReference type="HOGENOM" id="CLU_444494_0_0_1"/>
<evidence type="ECO:0000313" key="3">
    <source>
        <dbReference type="Proteomes" id="UP000001449"/>
    </source>
</evidence>
<dbReference type="PaxDb" id="35128-Thaps4551"/>
<protein>
    <submittedName>
        <fullName evidence="2">Uncharacterized protein</fullName>
    </submittedName>
</protein>
<sequence length="615" mass="70005">MDGDKNLVDDHPSTPPKAQEHVRPSAQSPNPNPTTIFDEAQECLSQSNLMFLYADLRLLSATGRINTKFETLCIDSDRVSRTSAAELAQLPGINDIETDRECESVSPAQIMAILIVELRQEVLAQRKRAKEQVMRRENRGSVIAQERDGDYDEDEDDDDAGVLNKIRDRKGRKEWDTDMHAMIRTYNDMLAKDLKGIPEVKIVTNPLTKSKLGGEDGTPRKILQPKTWMRKSNQMSQLRLFPFEEGDEQPHCSPSQQSVTFDEYDRSDSVARVTRSWKPKPLTRQSSLKESDETSFSCEEKVEDTETTEPAAASNNPHQGENHRNKVALGLGGRATPSKLFDIIDSMRGMKSSQDRDLDIMSDPGVNSSIGEDGRDSGVNMSINEDRVQRRPTLTSQLSEYIAKVKEYHALFDKNYFLINPDDYNTFNKAEDIGNKLFNMEGLKASIALSSVPETTAIGQQPDRNMSETELLDFMVKCIESRDVDRLGFMQDFFKEDSISQVMMKSTARVVWMQDWYPIKDCIYAISVDKEKKRVSVVFRGAITRPDWNHAFDGALKKCPNPVKDNYEGRANFIRIHRGFHTYLMRSSCCTIITQLSFVLYVGREKILRRESTMR</sequence>
<dbReference type="Gene3D" id="3.40.50.1820">
    <property type="entry name" value="alpha/beta hydrolase"/>
    <property type="match status" value="1"/>
</dbReference>
<dbReference type="EMBL" id="CM000641">
    <property type="protein sequence ID" value="EED92901.1"/>
    <property type="molecule type" value="Genomic_DNA"/>
</dbReference>